<feature type="region of interest" description="Disordered" evidence="1">
    <location>
        <begin position="153"/>
        <end position="173"/>
    </location>
</feature>
<gene>
    <name evidence="2" type="ORF">RJ639_047260</name>
</gene>
<dbReference type="AlphaFoldDB" id="A0AA89AXW5"/>
<dbReference type="InterPro" id="IPR039280">
    <property type="entry name" value="VUP"/>
</dbReference>
<protein>
    <submittedName>
        <fullName evidence="2">Uncharacterized protein</fullName>
    </submittedName>
</protein>
<evidence type="ECO:0000313" key="2">
    <source>
        <dbReference type="EMBL" id="KAK3021269.1"/>
    </source>
</evidence>
<sequence>MEKSMSSPGKALSSRANKEDSLEESGWTIYFEDFFCSNNEEQSSISSGYESASLVSDAASSAAKKLTDNDRAVGFSLDKSKKLSFKKRKDKGAIVGDSLEDTASSPVNSDKVRRKLMLCVCVHDCILNSINKKKGCYINQLDINQTDMKILDSSEEKGDTSSQTARRSDELGTVGRNSEYTELKRRGLCLVPVSTLANYLC</sequence>
<reference evidence="2" key="1">
    <citation type="submission" date="2022-12" db="EMBL/GenBank/DDBJ databases">
        <title>Draft genome assemblies for two species of Escallonia (Escalloniales).</title>
        <authorList>
            <person name="Chanderbali A."/>
            <person name="Dervinis C."/>
            <person name="Anghel I."/>
            <person name="Soltis D."/>
            <person name="Soltis P."/>
            <person name="Zapata F."/>
        </authorList>
    </citation>
    <scope>NUCLEOTIDE SEQUENCE</scope>
    <source>
        <strain evidence="2">UCBG64.0493</strain>
        <tissue evidence="2">Leaf</tissue>
    </source>
</reference>
<name>A0AA89AXW5_9ASTE</name>
<feature type="region of interest" description="Disordered" evidence="1">
    <location>
        <begin position="1"/>
        <end position="23"/>
    </location>
</feature>
<dbReference type="GO" id="GO:0010089">
    <property type="term" value="P:xylem development"/>
    <property type="evidence" value="ECO:0007669"/>
    <property type="project" value="InterPro"/>
</dbReference>
<dbReference type="EMBL" id="JAVXUP010000768">
    <property type="protein sequence ID" value="KAK3021269.1"/>
    <property type="molecule type" value="Genomic_DNA"/>
</dbReference>
<evidence type="ECO:0000256" key="1">
    <source>
        <dbReference type="SAM" id="MobiDB-lite"/>
    </source>
</evidence>
<accession>A0AA89AXW5</accession>
<organism evidence="2 3">
    <name type="scientific">Escallonia herrerae</name>
    <dbReference type="NCBI Taxonomy" id="1293975"/>
    <lineage>
        <taxon>Eukaryota</taxon>
        <taxon>Viridiplantae</taxon>
        <taxon>Streptophyta</taxon>
        <taxon>Embryophyta</taxon>
        <taxon>Tracheophyta</taxon>
        <taxon>Spermatophyta</taxon>
        <taxon>Magnoliopsida</taxon>
        <taxon>eudicotyledons</taxon>
        <taxon>Gunneridae</taxon>
        <taxon>Pentapetalae</taxon>
        <taxon>asterids</taxon>
        <taxon>campanulids</taxon>
        <taxon>Escalloniales</taxon>
        <taxon>Escalloniaceae</taxon>
        <taxon>Escallonia</taxon>
    </lineage>
</organism>
<dbReference type="Proteomes" id="UP001188597">
    <property type="component" value="Unassembled WGS sequence"/>
</dbReference>
<keyword evidence="3" id="KW-1185">Reference proteome</keyword>
<evidence type="ECO:0000313" key="3">
    <source>
        <dbReference type="Proteomes" id="UP001188597"/>
    </source>
</evidence>
<proteinExistence type="predicted"/>
<comment type="caution">
    <text evidence="2">The sequence shown here is derived from an EMBL/GenBank/DDBJ whole genome shotgun (WGS) entry which is preliminary data.</text>
</comment>
<dbReference type="PANTHER" id="PTHR33974">
    <property type="entry name" value="VASCULAR-RELATED UNKNOWN PROTEIN 1-RELATED"/>
    <property type="match status" value="1"/>
</dbReference>
<dbReference type="PANTHER" id="PTHR33974:SF25">
    <property type="entry name" value="SMALL PHOSPHATASE-LIKE PROTEIN 2, PUTATIVE-RELATED"/>
    <property type="match status" value="1"/>
</dbReference>